<dbReference type="PROSITE" id="PS50089">
    <property type="entry name" value="ZF_RING_2"/>
    <property type="match status" value="1"/>
</dbReference>
<dbReference type="InterPro" id="IPR013083">
    <property type="entry name" value="Znf_RING/FYVE/PHD"/>
</dbReference>
<name>A0AAD8KCZ9_TARER</name>
<keyword evidence="11" id="KW-1185">Reference proteome</keyword>
<dbReference type="EMBL" id="JAUHHV010000006">
    <property type="protein sequence ID" value="KAK1420682.1"/>
    <property type="molecule type" value="Genomic_DNA"/>
</dbReference>
<dbReference type="SMART" id="SM00184">
    <property type="entry name" value="RING"/>
    <property type="match status" value="1"/>
</dbReference>
<gene>
    <name evidence="10" type="ORF">QVD17_22486</name>
</gene>
<dbReference type="PANTHER" id="PTHR22937:SF65">
    <property type="entry name" value="E3 UBIQUITIN-PROTEIN LIGASE ARK2C"/>
    <property type="match status" value="1"/>
</dbReference>
<dbReference type="Pfam" id="PF13639">
    <property type="entry name" value="zf-RING_2"/>
    <property type="match status" value="1"/>
</dbReference>
<keyword evidence="4" id="KW-0479">Metal-binding</keyword>
<keyword evidence="5 8" id="KW-0863">Zinc-finger</keyword>
<dbReference type="InterPro" id="IPR001841">
    <property type="entry name" value="Znf_RING"/>
</dbReference>
<evidence type="ECO:0000256" key="5">
    <source>
        <dbReference type="ARBA" id="ARBA00022771"/>
    </source>
</evidence>
<evidence type="ECO:0000313" key="10">
    <source>
        <dbReference type="EMBL" id="KAK1420682.1"/>
    </source>
</evidence>
<comment type="caution">
    <text evidence="10">The sequence shown here is derived from an EMBL/GenBank/DDBJ whole genome shotgun (WGS) entry which is preliminary data.</text>
</comment>
<dbReference type="GO" id="GO:0061630">
    <property type="term" value="F:ubiquitin protein ligase activity"/>
    <property type="evidence" value="ECO:0007669"/>
    <property type="project" value="UniProtKB-EC"/>
</dbReference>
<evidence type="ECO:0000256" key="8">
    <source>
        <dbReference type="PROSITE-ProRule" id="PRU00175"/>
    </source>
</evidence>
<evidence type="ECO:0000256" key="3">
    <source>
        <dbReference type="ARBA" id="ARBA00022679"/>
    </source>
</evidence>
<sequence>MSFYGIAVRAYRTFVYVNGGGDDRVDVLIDIDRQLHSSGRYVDTSTARDYNEVIDGKLFSDYTIWRLQFTHNKGCLVTSNFVYYDKESGEALDYVDHQRNHDVSICYARLVLLWDLVLNDLPKAVEQNAAFKTCTYNKYLAAQKKDNDDECAICLEEYEKDDVIGTMGACNCKHIYHQHCLKMWLTTSPRCPICTTSAFKLSR</sequence>
<dbReference type="Proteomes" id="UP001229421">
    <property type="component" value="Unassembled WGS sequence"/>
</dbReference>
<protein>
    <recommendedName>
        <fullName evidence="2">RING-type E3 ubiquitin transferase</fullName>
        <ecNumber evidence="2">2.3.2.27</ecNumber>
    </recommendedName>
</protein>
<comment type="catalytic activity">
    <reaction evidence="1">
        <text>S-ubiquitinyl-[E2 ubiquitin-conjugating enzyme]-L-cysteine + [acceptor protein]-L-lysine = [E2 ubiquitin-conjugating enzyme]-L-cysteine + N(6)-ubiquitinyl-[acceptor protein]-L-lysine.</text>
        <dbReference type="EC" id="2.3.2.27"/>
    </reaction>
</comment>
<evidence type="ECO:0000256" key="4">
    <source>
        <dbReference type="ARBA" id="ARBA00022723"/>
    </source>
</evidence>
<dbReference type="PANTHER" id="PTHR22937">
    <property type="entry name" value="E3 UBIQUITIN-PROTEIN LIGASE RNF165"/>
    <property type="match status" value="1"/>
</dbReference>
<evidence type="ECO:0000259" key="9">
    <source>
        <dbReference type="PROSITE" id="PS50089"/>
    </source>
</evidence>
<dbReference type="InterPro" id="IPR045191">
    <property type="entry name" value="MBR1/2-like"/>
</dbReference>
<proteinExistence type="predicted"/>
<keyword evidence="3" id="KW-0808">Transferase</keyword>
<evidence type="ECO:0000256" key="6">
    <source>
        <dbReference type="ARBA" id="ARBA00022786"/>
    </source>
</evidence>
<evidence type="ECO:0000256" key="2">
    <source>
        <dbReference type="ARBA" id="ARBA00012483"/>
    </source>
</evidence>
<dbReference type="Gene3D" id="3.30.40.10">
    <property type="entry name" value="Zinc/RING finger domain, C3HC4 (zinc finger)"/>
    <property type="match status" value="1"/>
</dbReference>
<dbReference type="GO" id="GO:0005634">
    <property type="term" value="C:nucleus"/>
    <property type="evidence" value="ECO:0007669"/>
    <property type="project" value="TreeGrafter"/>
</dbReference>
<organism evidence="10 11">
    <name type="scientific">Tagetes erecta</name>
    <name type="common">African marigold</name>
    <dbReference type="NCBI Taxonomy" id="13708"/>
    <lineage>
        <taxon>Eukaryota</taxon>
        <taxon>Viridiplantae</taxon>
        <taxon>Streptophyta</taxon>
        <taxon>Embryophyta</taxon>
        <taxon>Tracheophyta</taxon>
        <taxon>Spermatophyta</taxon>
        <taxon>Magnoliopsida</taxon>
        <taxon>eudicotyledons</taxon>
        <taxon>Gunneridae</taxon>
        <taxon>Pentapetalae</taxon>
        <taxon>asterids</taxon>
        <taxon>campanulids</taxon>
        <taxon>Asterales</taxon>
        <taxon>Asteraceae</taxon>
        <taxon>Asteroideae</taxon>
        <taxon>Heliantheae alliance</taxon>
        <taxon>Tageteae</taxon>
        <taxon>Tagetes</taxon>
    </lineage>
</organism>
<keyword evidence="7" id="KW-0862">Zinc</keyword>
<evidence type="ECO:0000313" key="11">
    <source>
        <dbReference type="Proteomes" id="UP001229421"/>
    </source>
</evidence>
<dbReference type="GO" id="GO:0008270">
    <property type="term" value="F:zinc ion binding"/>
    <property type="evidence" value="ECO:0007669"/>
    <property type="project" value="UniProtKB-KW"/>
</dbReference>
<accession>A0AAD8KCZ9</accession>
<feature type="domain" description="RING-type" evidence="9">
    <location>
        <begin position="151"/>
        <end position="195"/>
    </location>
</feature>
<evidence type="ECO:0000256" key="1">
    <source>
        <dbReference type="ARBA" id="ARBA00000900"/>
    </source>
</evidence>
<dbReference type="AlphaFoldDB" id="A0AAD8KCZ9"/>
<dbReference type="EC" id="2.3.2.27" evidence="2"/>
<evidence type="ECO:0000256" key="7">
    <source>
        <dbReference type="ARBA" id="ARBA00022833"/>
    </source>
</evidence>
<keyword evidence="6" id="KW-0833">Ubl conjugation pathway</keyword>
<reference evidence="10" key="1">
    <citation type="journal article" date="2023" name="bioRxiv">
        <title>Improved chromosome-level genome assembly for marigold (Tagetes erecta).</title>
        <authorList>
            <person name="Jiang F."/>
            <person name="Yuan L."/>
            <person name="Wang S."/>
            <person name="Wang H."/>
            <person name="Xu D."/>
            <person name="Wang A."/>
            <person name="Fan W."/>
        </authorList>
    </citation>
    <scope>NUCLEOTIDE SEQUENCE</scope>
    <source>
        <strain evidence="10">WSJ</strain>
        <tissue evidence="10">Leaf</tissue>
    </source>
</reference>
<dbReference type="SUPFAM" id="SSF57850">
    <property type="entry name" value="RING/U-box"/>
    <property type="match status" value="1"/>
</dbReference>